<proteinExistence type="predicted"/>
<evidence type="ECO:0000313" key="1">
    <source>
        <dbReference type="EMBL" id="CAD7591129.1"/>
    </source>
</evidence>
<dbReference type="AlphaFoldDB" id="A0A7R9JW14"/>
<name>A0A7R9JW14_TIMGE</name>
<sequence>MARRGDTNDLRGMSHDKLCSILDAISEDQAKDSDIGEDSDAEDYSIIPESVSSLNDSIRSTSASEEGMTGGSHLLASHLEDGDVEIHDIQPIFSSMVAFPDLSREDENGAYTTSGVPKIVAPYLATTDEDLEKIKNMYDDAPPTPIHDSISSTRSSITLISVISIPDPTDIIIWDWEVESKRKLLHHYAKNLRQSCTNFSSIIISDLYNILDVRKHTHCESVTLKFIFCFIVGG</sequence>
<gene>
    <name evidence="1" type="ORF">TGEB3V08_LOCUS4458</name>
</gene>
<accession>A0A7R9JW14</accession>
<protein>
    <submittedName>
        <fullName evidence="1">Uncharacterized protein</fullName>
    </submittedName>
</protein>
<reference evidence="1" key="1">
    <citation type="submission" date="2020-11" db="EMBL/GenBank/DDBJ databases">
        <authorList>
            <person name="Tran Van P."/>
        </authorList>
    </citation>
    <scope>NUCLEOTIDE SEQUENCE</scope>
</reference>
<organism evidence="1">
    <name type="scientific">Timema genevievae</name>
    <name type="common">Walking stick</name>
    <dbReference type="NCBI Taxonomy" id="629358"/>
    <lineage>
        <taxon>Eukaryota</taxon>
        <taxon>Metazoa</taxon>
        <taxon>Ecdysozoa</taxon>
        <taxon>Arthropoda</taxon>
        <taxon>Hexapoda</taxon>
        <taxon>Insecta</taxon>
        <taxon>Pterygota</taxon>
        <taxon>Neoptera</taxon>
        <taxon>Polyneoptera</taxon>
        <taxon>Phasmatodea</taxon>
        <taxon>Timematodea</taxon>
        <taxon>Timematoidea</taxon>
        <taxon>Timematidae</taxon>
        <taxon>Timema</taxon>
    </lineage>
</organism>
<dbReference type="EMBL" id="OE840548">
    <property type="protein sequence ID" value="CAD7591129.1"/>
    <property type="molecule type" value="Genomic_DNA"/>
</dbReference>